<evidence type="ECO:0000313" key="2">
    <source>
        <dbReference type="EMBL" id="CEK98141.1"/>
    </source>
</evidence>
<protein>
    <submittedName>
        <fullName evidence="2">Uncharacterized protein</fullName>
    </submittedName>
</protein>
<accession>A0A0B7C0H8</accession>
<feature type="non-terminal residue" evidence="2">
    <location>
        <position position="67"/>
    </location>
</feature>
<dbReference type="EMBL" id="HACG01051270">
    <property type="protein sequence ID" value="CEK98141.1"/>
    <property type="molecule type" value="Transcribed_RNA"/>
</dbReference>
<reference evidence="2" key="1">
    <citation type="submission" date="2014-12" db="EMBL/GenBank/DDBJ databases">
        <title>Insight into the proteome of Arion vulgaris.</title>
        <authorList>
            <person name="Aradska J."/>
            <person name="Bulat T."/>
            <person name="Smidak R."/>
            <person name="Sarate P."/>
            <person name="Gangsoo J."/>
            <person name="Sialana F."/>
            <person name="Bilban M."/>
            <person name="Lubec G."/>
        </authorList>
    </citation>
    <scope>NUCLEOTIDE SEQUENCE</scope>
    <source>
        <tissue evidence="2">Skin</tissue>
    </source>
</reference>
<gene>
    <name evidence="2" type="primary">ORF217900</name>
</gene>
<feature type="region of interest" description="Disordered" evidence="1">
    <location>
        <begin position="1"/>
        <end position="51"/>
    </location>
</feature>
<organism evidence="2">
    <name type="scientific">Arion vulgaris</name>
    <dbReference type="NCBI Taxonomy" id="1028688"/>
    <lineage>
        <taxon>Eukaryota</taxon>
        <taxon>Metazoa</taxon>
        <taxon>Spiralia</taxon>
        <taxon>Lophotrochozoa</taxon>
        <taxon>Mollusca</taxon>
        <taxon>Gastropoda</taxon>
        <taxon>Heterobranchia</taxon>
        <taxon>Euthyneura</taxon>
        <taxon>Panpulmonata</taxon>
        <taxon>Eupulmonata</taxon>
        <taxon>Stylommatophora</taxon>
        <taxon>Helicina</taxon>
        <taxon>Arionoidea</taxon>
        <taxon>Arionidae</taxon>
        <taxon>Arion</taxon>
    </lineage>
</organism>
<evidence type="ECO:0000256" key="1">
    <source>
        <dbReference type="SAM" id="MobiDB-lite"/>
    </source>
</evidence>
<sequence>EGQISPDSDSEVRISDAAESDFYTPPVSPAETLQNTPINDPTVKKENAVNNDTSQSIEYKLLNGINE</sequence>
<dbReference type="AlphaFoldDB" id="A0A0B7C0H8"/>
<feature type="non-terminal residue" evidence="2">
    <location>
        <position position="1"/>
    </location>
</feature>
<name>A0A0B7C0H8_9EUPU</name>
<proteinExistence type="predicted"/>